<comment type="similarity">
    <text evidence="5 7">Belongs to the asparaginase 1 family. GatD subfamily.</text>
</comment>
<dbReference type="HOGENOM" id="CLU_019134_2_1_2"/>
<dbReference type="Gene3D" id="3.40.50.1170">
    <property type="entry name" value="L-asparaginase, N-terminal domain"/>
    <property type="match status" value="1"/>
</dbReference>
<dbReference type="Pfam" id="PF00710">
    <property type="entry name" value="Asparaginase"/>
    <property type="match status" value="1"/>
</dbReference>
<dbReference type="PROSITE" id="PS51732">
    <property type="entry name" value="ASN_GLN_ASE_3"/>
    <property type="match status" value="1"/>
</dbReference>
<dbReference type="PROSITE" id="PS00917">
    <property type="entry name" value="ASN_GLN_ASE_2"/>
    <property type="match status" value="1"/>
</dbReference>
<dbReference type="STRING" id="999630.TUZN_1433"/>
<feature type="active site" evidence="5">
    <location>
        <position position="87"/>
    </location>
</feature>
<reference key="2">
    <citation type="submission" date="2011-03" db="EMBL/GenBank/DDBJ databases">
        <title>Complete genome sequence of the thermoacidophilic crenarchaeon Thermoproteus uzoniensis 768-20.</title>
        <authorList>
            <person name="Mardanov A.V."/>
            <person name="Gumerov V.M."/>
            <person name="Beletsky A.V."/>
            <person name="Prokofeva M.I."/>
            <person name="Bonch-Osmolovskaya E.A."/>
            <person name="Ravin N.V."/>
            <person name="Skryabin K.G."/>
        </authorList>
    </citation>
    <scope>NUCLEOTIDE SEQUENCE</scope>
    <source>
        <strain>768-20</strain>
    </source>
</reference>
<dbReference type="EC" id="6.3.5.-" evidence="5 7"/>
<evidence type="ECO:0000259" key="9">
    <source>
        <dbReference type="Pfam" id="PF17763"/>
    </source>
</evidence>
<dbReference type="InterPro" id="IPR027475">
    <property type="entry name" value="Asparaginase/glutaminase_AS2"/>
</dbReference>
<dbReference type="SUPFAM" id="SSF53774">
    <property type="entry name" value="Glutaminase/Asparaginase"/>
    <property type="match status" value="1"/>
</dbReference>
<dbReference type="SUPFAM" id="SSF141300">
    <property type="entry name" value="GatD N-terminal domain-like"/>
    <property type="match status" value="1"/>
</dbReference>
<dbReference type="InterPro" id="IPR036152">
    <property type="entry name" value="Asp/glu_Ase-like_sf"/>
</dbReference>
<dbReference type="InterPro" id="IPR040919">
    <property type="entry name" value="Asparaginase_C"/>
</dbReference>
<reference evidence="11 12" key="1">
    <citation type="journal article" date="2011" name="J. Bacteriol.">
        <title>Complete genome sequence of the thermoacidophilic crenarchaeon Thermoproteus uzoniensis 768-20.</title>
        <authorList>
            <person name="Mardanov A.V."/>
            <person name="Gumerov V.M."/>
            <person name="Beletsky A.V."/>
            <person name="Prokofeva M.I."/>
            <person name="Bonch-Osmolovskaya E.A."/>
            <person name="Ravin N.V."/>
            <person name="Skryabin K.G."/>
        </authorList>
    </citation>
    <scope>NUCLEOTIDE SEQUENCE [LARGE SCALE GENOMIC DNA]</scope>
    <source>
        <strain evidence="11 12">768-20</strain>
    </source>
</reference>
<dbReference type="GO" id="GO:0006520">
    <property type="term" value="P:amino acid metabolic process"/>
    <property type="evidence" value="ECO:0007669"/>
    <property type="project" value="InterPro"/>
</dbReference>
<dbReference type="RefSeq" id="WP_013680241.1">
    <property type="nucleotide sequence ID" value="NC_015315.1"/>
</dbReference>
<dbReference type="GO" id="GO:0005524">
    <property type="term" value="F:ATP binding"/>
    <property type="evidence" value="ECO:0007669"/>
    <property type="project" value="UniProtKB-KW"/>
</dbReference>
<dbReference type="PANTHER" id="PTHR11707:SF28">
    <property type="entry name" value="60 KDA LYSOPHOSPHOLIPASE"/>
    <property type="match status" value="1"/>
</dbReference>
<evidence type="ECO:0000256" key="5">
    <source>
        <dbReference type="HAMAP-Rule" id="MF_00586"/>
    </source>
</evidence>
<evidence type="ECO:0000256" key="1">
    <source>
        <dbReference type="ARBA" id="ARBA00022598"/>
    </source>
</evidence>
<dbReference type="Pfam" id="PF17763">
    <property type="entry name" value="Asparaginase_C"/>
    <property type="match status" value="1"/>
</dbReference>
<dbReference type="GO" id="GO:0004067">
    <property type="term" value="F:asparaginase activity"/>
    <property type="evidence" value="ECO:0007669"/>
    <property type="project" value="UniProtKB-UniRule"/>
</dbReference>
<organism evidence="11 12">
    <name type="scientific">Thermoproteus uzoniensis (strain 768-20)</name>
    <dbReference type="NCBI Taxonomy" id="999630"/>
    <lineage>
        <taxon>Archaea</taxon>
        <taxon>Thermoproteota</taxon>
        <taxon>Thermoprotei</taxon>
        <taxon>Thermoproteales</taxon>
        <taxon>Thermoproteaceae</taxon>
        <taxon>Thermoproteus</taxon>
    </lineage>
</organism>
<comment type="subunit">
    <text evidence="5 7">Heterodimer of GatD and GatE.</text>
</comment>
<dbReference type="KEGG" id="tuz:TUZN_1433"/>
<dbReference type="GeneID" id="10360959"/>
<evidence type="ECO:0000256" key="2">
    <source>
        <dbReference type="ARBA" id="ARBA00022741"/>
    </source>
</evidence>
<dbReference type="InterPro" id="IPR027473">
    <property type="entry name" value="L-asparaginase_C"/>
</dbReference>
<dbReference type="InterPro" id="IPR037222">
    <property type="entry name" value="GatD_N_sf"/>
</dbReference>
<dbReference type="InterPro" id="IPR040918">
    <property type="entry name" value="GatD_N"/>
</dbReference>
<dbReference type="PIRSF" id="PIRSF500175">
    <property type="entry name" value="Glu_ADT_D"/>
    <property type="match status" value="1"/>
</dbReference>
<evidence type="ECO:0000313" key="11">
    <source>
        <dbReference type="EMBL" id="AEA12906.1"/>
    </source>
</evidence>
<comment type="function">
    <text evidence="5 7">Allows the formation of correctly charged Gln-tRNA(Gln) through the transamidation of misacylated Glu-tRNA(Gln) in organisms which lack glutaminyl-tRNA synthetase. The reaction takes place in the presence of glutamine and ATP through an activated gamma-phospho-Glu-tRNA(Gln). The GatDE system is specific for glutamate and does not act on aspartate.</text>
</comment>
<feature type="domain" description="Asparaginase/glutaminase C-terminal" evidence="9">
    <location>
        <begin position="293"/>
        <end position="395"/>
    </location>
</feature>
<dbReference type="InterPro" id="IPR027474">
    <property type="entry name" value="L-asparaginase_N"/>
</dbReference>
<dbReference type="PRINTS" id="PR00139">
    <property type="entry name" value="ASNGLNASE"/>
</dbReference>
<evidence type="ECO:0000256" key="4">
    <source>
        <dbReference type="ARBA" id="ARBA00022917"/>
    </source>
</evidence>
<dbReference type="PIRSF" id="PIRSF001220">
    <property type="entry name" value="L-ASNase_gatD"/>
    <property type="match status" value="1"/>
</dbReference>
<dbReference type="NCBIfam" id="TIGR00519">
    <property type="entry name" value="asnASE_I"/>
    <property type="match status" value="1"/>
</dbReference>
<comment type="catalytic activity">
    <reaction evidence="5 7">
        <text>L-glutamyl-tRNA(Gln) + L-glutamine + ATP + H2O = L-glutaminyl-tRNA(Gln) + L-glutamate + ADP + phosphate + H(+)</text>
        <dbReference type="Rhea" id="RHEA:17521"/>
        <dbReference type="Rhea" id="RHEA-COMP:9681"/>
        <dbReference type="Rhea" id="RHEA-COMP:9684"/>
        <dbReference type="ChEBI" id="CHEBI:15377"/>
        <dbReference type="ChEBI" id="CHEBI:15378"/>
        <dbReference type="ChEBI" id="CHEBI:29985"/>
        <dbReference type="ChEBI" id="CHEBI:30616"/>
        <dbReference type="ChEBI" id="CHEBI:43474"/>
        <dbReference type="ChEBI" id="CHEBI:58359"/>
        <dbReference type="ChEBI" id="CHEBI:78520"/>
        <dbReference type="ChEBI" id="CHEBI:78521"/>
        <dbReference type="ChEBI" id="CHEBI:456216"/>
    </reaction>
</comment>
<dbReference type="InterPro" id="IPR006033">
    <property type="entry name" value="AsnA_fam"/>
</dbReference>
<dbReference type="AlphaFoldDB" id="F2L1Q0"/>
<dbReference type="InterPro" id="IPR011878">
    <property type="entry name" value="GatD"/>
</dbReference>
<dbReference type="NCBIfam" id="TIGR02153">
    <property type="entry name" value="gatD_arch"/>
    <property type="match status" value="1"/>
</dbReference>
<dbReference type="GO" id="GO:0006450">
    <property type="term" value="P:regulation of translational fidelity"/>
    <property type="evidence" value="ECO:0007669"/>
    <property type="project" value="InterPro"/>
</dbReference>
<dbReference type="Proteomes" id="UP000008138">
    <property type="component" value="Chromosome"/>
</dbReference>
<dbReference type="NCBIfam" id="NF003217">
    <property type="entry name" value="PRK04183.1"/>
    <property type="match status" value="1"/>
</dbReference>
<keyword evidence="3 5" id="KW-0067">ATP-binding</keyword>
<dbReference type="InterPro" id="IPR037152">
    <property type="entry name" value="L-asparaginase_N_sf"/>
</dbReference>
<dbReference type="SMART" id="SM00870">
    <property type="entry name" value="Asparaginase"/>
    <property type="match status" value="1"/>
</dbReference>
<dbReference type="PANTHER" id="PTHR11707">
    <property type="entry name" value="L-ASPARAGINASE"/>
    <property type="match status" value="1"/>
</dbReference>
<protein>
    <recommendedName>
        <fullName evidence="5 7">Glutamyl-tRNA(Gln) amidotransferase subunit D</fullName>
        <shortName evidence="5">Glu-ADT subunit D</shortName>
        <ecNumber evidence="5 7">6.3.5.-</ecNumber>
    </recommendedName>
</protein>
<sequence>MESYRRVRLYLDSGEVVEGVLLPSTAYSSPDVYVVKLRNGYNVGFAKSRVRKIEDLGEVAGTGARPEKTREVDTGRPWVSIIATGGTILSRVEYATGAVYPSTDPALLFEMVPEISDVASIRVEALMSKFSEDMTPADWSAMAEKIAEQFRKGAVGVVVMHGTDTMHYSSAAMAFAFKESPGPIVFVGSQRSSDRPSSDAFQNILGAVIAAASAPFAESTVAMHGASSDGKIYIHRGTRVRKMHTSRRDTFQSIGVGPLAEVDVESRSLKLLAGPYKARGGLSYSAGFSDKAALVKFYPGMDPRIIDALVDLGFRGLVVEGTGFGHVREALLPSIKRAVDSGVVVAVTSQTIYGRVDLYVYRRGRELLSLGVVPLDDMLPEAAYVKMSWALANFKPEEVPAVLRTPIAGEITPRSDPTEFPGKL</sequence>
<keyword evidence="2 5" id="KW-0547">Nucleotide-binding</keyword>
<dbReference type="InterPro" id="IPR006034">
    <property type="entry name" value="Asparaginase/glutaminase-like"/>
</dbReference>
<dbReference type="CDD" id="cd08962">
    <property type="entry name" value="GatD"/>
    <property type="match status" value="1"/>
</dbReference>
<proteinExistence type="inferred from homology"/>
<evidence type="ECO:0000256" key="3">
    <source>
        <dbReference type="ARBA" id="ARBA00022840"/>
    </source>
</evidence>
<evidence type="ECO:0000256" key="7">
    <source>
        <dbReference type="RuleBase" id="RU004457"/>
    </source>
</evidence>
<keyword evidence="1 5" id="KW-0436">Ligase</keyword>
<dbReference type="GO" id="GO:0050567">
    <property type="term" value="F:glutaminyl-tRNA synthase (glutamine-hydrolyzing) activity"/>
    <property type="evidence" value="ECO:0007669"/>
    <property type="project" value="UniProtKB-UniRule"/>
</dbReference>
<dbReference type="Gene3D" id="3.40.50.40">
    <property type="match status" value="1"/>
</dbReference>
<feature type="domain" description="L-asparaginase N-terminal" evidence="8">
    <location>
        <begin position="79"/>
        <end position="264"/>
    </location>
</feature>
<dbReference type="Pfam" id="PF18195">
    <property type="entry name" value="GatD_N"/>
    <property type="match status" value="1"/>
</dbReference>
<feature type="active site" evidence="5">
    <location>
        <position position="242"/>
    </location>
</feature>
<name>F2L1Q0_THEU7</name>
<gene>
    <name evidence="5" type="primary">gatD</name>
    <name evidence="11" type="ordered locus">TUZN_1433</name>
</gene>
<evidence type="ECO:0000259" key="10">
    <source>
        <dbReference type="Pfam" id="PF18195"/>
    </source>
</evidence>
<evidence type="ECO:0000256" key="6">
    <source>
        <dbReference type="PROSITE-ProRule" id="PRU10100"/>
    </source>
</evidence>
<feature type="domain" description="GatD N-terminal" evidence="10">
    <location>
        <begin position="6"/>
        <end position="54"/>
    </location>
</feature>
<dbReference type="HAMAP" id="MF_00586">
    <property type="entry name" value="GatD"/>
    <property type="match status" value="1"/>
</dbReference>
<accession>F2L1Q0</accession>
<keyword evidence="4 5" id="KW-0648">Protein biosynthesis</keyword>
<evidence type="ECO:0000313" key="12">
    <source>
        <dbReference type="Proteomes" id="UP000008138"/>
    </source>
</evidence>
<dbReference type="GO" id="GO:0016740">
    <property type="term" value="F:transferase activity"/>
    <property type="evidence" value="ECO:0007669"/>
    <property type="project" value="UniProtKB-KW"/>
</dbReference>
<feature type="active site" evidence="5">
    <location>
        <position position="164"/>
    </location>
</feature>
<keyword evidence="12" id="KW-1185">Reference proteome</keyword>
<dbReference type="GO" id="GO:0006412">
    <property type="term" value="P:translation"/>
    <property type="evidence" value="ECO:0007669"/>
    <property type="project" value="UniProtKB-UniRule"/>
</dbReference>
<dbReference type="eggNOG" id="arCOG01924">
    <property type="taxonomic scope" value="Archaea"/>
</dbReference>
<evidence type="ECO:0000259" key="8">
    <source>
        <dbReference type="Pfam" id="PF00710"/>
    </source>
</evidence>
<dbReference type="Gene3D" id="2.30.30.520">
    <property type="match status" value="1"/>
</dbReference>
<feature type="active site" evidence="5 6">
    <location>
        <position position="163"/>
    </location>
</feature>
<dbReference type="EMBL" id="CP002590">
    <property type="protein sequence ID" value="AEA12906.1"/>
    <property type="molecule type" value="Genomic_DNA"/>
</dbReference>